<proteinExistence type="predicted"/>
<dbReference type="SUPFAM" id="SSF47473">
    <property type="entry name" value="EF-hand"/>
    <property type="match status" value="1"/>
</dbReference>
<protein>
    <submittedName>
        <fullName evidence="5">Calmodulin</fullName>
    </submittedName>
</protein>
<evidence type="ECO:0000313" key="5">
    <source>
        <dbReference type="EMBL" id="ORY99233.1"/>
    </source>
</evidence>
<name>A0A1X2HJF5_SYNRA</name>
<evidence type="ECO:0000256" key="3">
    <source>
        <dbReference type="ARBA" id="ARBA00022837"/>
    </source>
</evidence>
<dbReference type="Pfam" id="PF13499">
    <property type="entry name" value="EF-hand_7"/>
    <property type="match status" value="2"/>
</dbReference>
<dbReference type="InterPro" id="IPR011992">
    <property type="entry name" value="EF-hand-dom_pair"/>
</dbReference>
<dbReference type="GO" id="GO:0005509">
    <property type="term" value="F:calcium ion binding"/>
    <property type="evidence" value="ECO:0007669"/>
    <property type="project" value="InterPro"/>
</dbReference>
<dbReference type="InParanoid" id="A0A1X2HJF5"/>
<dbReference type="InterPro" id="IPR002048">
    <property type="entry name" value="EF_hand_dom"/>
</dbReference>
<dbReference type="FunFam" id="1.10.238.10:FF:000181">
    <property type="entry name" value="CALML5 isoform 1"/>
    <property type="match status" value="1"/>
</dbReference>
<comment type="caution">
    <text evidence="5">The sequence shown here is derived from an EMBL/GenBank/DDBJ whole genome shotgun (WGS) entry which is preliminary data.</text>
</comment>
<dbReference type="InterPro" id="IPR050230">
    <property type="entry name" value="CALM/Myosin/TropC-like"/>
</dbReference>
<feature type="domain" description="EF-hand" evidence="4">
    <location>
        <begin position="44"/>
        <end position="74"/>
    </location>
</feature>
<dbReference type="Gene3D" id="1.10.238.10">
    <property type="entry name" value="EF-hand"/>
    <property type="match status" value="3"/>
</dbReference>
<sequence>MSDRFTLQQVTEFRETFKVFDKDGNGFIDATELGDVMQSLHMNATESELKDMIADADSDGSGTIDFEEFLAMMSRKVDVQDDAREAFRLFDRDENGRISVTELRDVMQSVGEVLSFEDLEKMIREADINGDGGVDYDEFAKMLARGALS</sequence>
<reference evidence="5 6" key="1">
    <citation type="submission" date="2016-07" db="EMBL/GenBank/DDBJ databases">
        <title>Pervasive Adenine N6-methylation of Active Genes in Fungi.</title>
        <authorList>
            <consortium name="DOE Joint Genome Institute"/>
            <person name="Mondo S.J."/>
            <person name="Dannebaum R.O."/>
            <person name="Kuo R.C."/>
            <person name="Labutti K."/>
            <person name="Haridas S."/>
            <person name="Kuo A."/>
            <person name="Salamov A."/>
            <person name="Ahrendt S.R."/>
            <person name="Lipzen A."/>
            <person name="Sullivan W."/>
            <person name="Andreopoulos W.B."/>
            <person name="Clum A."/>
            <person name="Lindquist E."/>
            <person name="Daum C."/>
            <person name="Ramamoorthy G.K."/>
            <person name="Gryganskyi A."/>
            <person name="Culley D."/>
            <person name="Magnuson J.K."/>
            <person name="James T.Y."/>
            <person name="O'Malley M.A."/>
            <person name="Stajich J.E."/>
            <person name="Spatafora J.W."/>
            <person name="Visel A."/>
            <person name="Grigoriev I.V."/>
        </authorList>
    </citation>
    <scope>NUCLEOTIDE SEQUENCE [LARGE SCALE GENOMIC DNA]</scope>
    <source>
        <strain evidence="5 6">NRRL 2496</strain>
    </source>
</reference>
<evidence type="ECO:0000259" key="4">
    <source>
        <dbReference type="PROSITE" id="PS50222"/>
    </source>
</evidence>
<dbReference type="AlphaFoldDB" id="A0A1X2HJF5"/>
<keyword evidence="6" id="KW-1185">Reference proteome</keyword>
<keyword evidence="1" id="KW-0479">Metal-binding</keyword>
<dbReference type="OrthoDB" id="26525at2759"/>
<dbReference type="PANTHER" id="PTHR23048">
    <property type="entry name" value="MYOSIN LIGHT CHAIN 1, 3"/>
    <property type="match status" value="1"/>
</dbReference>
<feature type="domain" description="EF-hand" evidence="4">
    <location>
        <begin position="114"/>
        <end position="149"/>
    </location>
</feature>
<organism evidence="5 6">
    <name type="scientific">Syncephalastrum racemosum</name>
    <name type="common">Filamentous fungus</name>
    <dbReference type="NCBI Taxonomy" id="13706"/>
    <lineage>
        <taxon>Eukaryota</taxon>
        <taxon>Fungi</taxon>
        <taxon>Fungi incertae sedis</taxon>
        <taxon>Mucoromycota</taxon>
        <taxon>Mucoromycotina</taxon>
        <taxon>Mucoromycetes</taxon>
        <taxon>Mucorales</taxon>
        <taxon>Syncephalastraceae</taxon>
        <taxon>Syncephalastrum</taxon>
    </lineage>
</organism>
<feature type="domain" description="EF-hand" evidence="4">
    <location>
        <begin position="78"/>
        <end position="113"/>
    </location>
</feature>
<evidence type="ECO:0000256" key="1">
    <source>
        <dbReference type="ARBA" id="ARBA00022723"/>
    </source>
</evidence>
<dbReference type="GO" id="GO:0016460">
    <property type="term" value="C:myosin II complex"/>
    <property type="evidence" value="ECO:0007669"/>
    <property type="project" value="TreeGrafter"/>
</dbReference>
<feature type="domain" description="EF-hand" evidence="4">
    <location>
        <begin position="8"/>
        <end position="43"/>
    </location>
</feature>
<accession>A0A1X2HJF5</accession>
<evidence type="ECO:0000313" key="6">
    <source>
        <dbReference type="Proteomes" id="UP000242180"/>
    </source>
</evidence>
<dbReference type="STRING" id="13706.A0A1X2HJF5"/>
<dbReference type="PROSITE" id="PS00018">
    <property type="entry name" value="EF_HAND_1"/>
    <property type="match status" value="2"/>
</dbReference>
<keyword evidence="2" id="KW-0677">Repeat</keyword>
<dbReference type="FunFam" id="1.10.238.10:FF:000251">
    <property type="entry name" value="Calmodulin-related protein 97A"/>
    <property type="match status" value="1"/>
</dbReference>
<dbReference type="SMART" id="SM00054">
    <property type="entry name" value="EFh"/>
    <property type="match status" value="4"/>
</dbReference>
<evidence type="ECO:0000256" key="2">
    <source>
        <dbReference type="ARBA" id="ARBA00022737"/>
    </source>
</evidence>
<dbReference type="Proteomes" id="UP000242180">
    <property type="component" value="Unassembled WGS sequence"/>
</dbReference>
<dbReference type="InterPro" id="IPR018247">
    <property type="entry name" value="EF_Hand_1_Ca_BS"/>
</dbReference>
<dbReference type="OMA" id="ETREAFM"/>
<keyword evidence="3" id="KW-0106">Calcium</keyword>
<dbReference type="PANTHER" id="PTHR23048:SF0">
    <property type="entry name" value="CALMODULIN LIKE 3"/>
    <property type="match status" value="1"/>
</dbReference>
<gene>
    <name evidence="5" type="ORF">BCR43DRAFT_471879</name>
</gene>
<dbReference type="PROSITE" id="PS50222">
    <property type="entry name" value="EF_HAND_2"/>
    <property type="match status" value="4"/>
</dbReference>
<dbReference type="EMBL" id="MCGN01000003">
    <property type="protein sequence ID" value="ORY99233.1"/>
    <property type="molecule type" value="Genomic_DNA"/>
</dbReference>